<reference evidence="2 3" key="1">
    <citation type="submission" date="2024-06" db="EMBL/GenBank/DDBJ databases">
        <title>Genomic Encyclopedia of Type Strains, Phase V (KMG-V): Genome sequencing to study the core and pangenomes of soil and plant-associated prokaryotes.</title>
        <authorList>
            <person name="Whitman W."/>
        </authorList>
    </citation>
    <scope>NUCLEOTIDE SEQUENCE [LARGE SCALE GENOMIC DNA]</scope>
    <source>
        <strain evidence="2 3">USDA 160</strain>
    </source>
</reference>
<evidence type="ECO:0000313" key="3">
    <source>
        <dbReference type="Proteomes" id="UP001549291"/>
    </source>
</evidence>
<keyword evidence="1" id="KW-1133">Transmembrane helix</keyword>
<keyword evidence="3" id="KW-1185">Reference proteome</keyword>
<dbReference type="Proteomes" id="UP001549291">
    <property type="component" value="Unassembled WGS sequence"/>
</dbReference>
<feature type="transmembrane region" description="Helical" evidence="1">
    <location>
        <begin position="17"/>
        <end position="38"/>
    </location>
</feature>
<sequence length="40" mass="4496">MEKLVRQLVASTARPDWTLLIISKLVSAAIMLILLLMFPV</sequence>
<gene>
    <name evidence="2" type="ORF">ABIF63_000384</name>
</gene>
<dbReference type="EMBL" id="JBEPTQ010000001">
    <property type="protein sequence ID" value="MET4716281.1"/>
    <property type="molecule type" value="Genomic_DNA"/>
</dbReference>
<name>A0ABV2RH64_BRAJP</name>
<evidence type="ECO:0000313" key="2">
    <source>
        <dbReference type="EMBL" id="MET4716281.1"/>
    </source>
</evidence>
<protein>
    <submittedName>
        <fullName evidence="2">Uncharacterized protein</fullName>
    </submittedName>
</protein>
<proteinExistence type="predicted"/>
<comment type="caution">
    <text evidence="2">The sequence shown here is derived from an EMBL/GenBank/DDBJ whole genome shotgun (WGS) entry which is preliminary data.</text>
</comment>
<accession>A0ABV2RH64</accession>
<keyword evidence="1" id="KW-0472">Membrane</keyword>
<keyword evidence="1" id="KW-0812">Transmembrane</keyword>
<organism evidence="2 3">
    <name type="scientific">Bradyrhizobium japonicum</name>
    <dbReference type="NCBI Taxonomy" id="375"/>
    <lineage>
        <taxon>Bacteria</taxon>
        <taxon>Pseudomonadati</taxon>
        <taxon>Pseudomonadota</taxon>
        <taxon>Alphaproteobacteria</taxon>
        <taxon>Hyphomicrobiales</taxon>
        <taxon>Nitrobacteraceae</taxon>
        <taxon>Bradyrhizobium</taxon>
    </lineage>
</organism>
<evidence type="ECO:0000256" key="1">
    <source>
        <dbReference type="SAM" id="Phobius"/>
    </source>
</evidence>